<keyword evidence="1" id="KW-0540">Nuclease</keyword>
<keyword evidence="7" id="KW-0067">ATP-binding</keyword>
<dbReference type="GO" id="GO:0000725">
    <property type="term" value="P:recombinational repair"/>
    <property type="evidence" value="ECO:0007669"/>
    <property type="project" value="TreeGrafter"/>
</dbReference>
<dbReference type="GO" id="GO:0033202">
    <property type="term" value="C:DNA helicase complex"/>
    <property type="evidence" value="ECO:0007669"/>
    <property type="project" value="TreeGrafter"/>
</dbReference>
<dbReference type="Pfam" id="PF12705">
    <property type="entry name" value="PDDEXK_1"/>
    <property type="match status" value="1"/>
</dbReference>
<dbReference type="GO" id="GO:0005524">
    <property type="term" value="F:ATP binding"/>
    <property type="evidence" value="ECO:0007669"/>
    <property type="project" value="UniProtKB-KW"/>
</dbReference>
<dbReference type="PROSITE" id="PS51198">
    <property type="entry name" value="UVRD_HELICASE_ATP_BIND"/>
    <property type="match status" value="1"/>
</dbReference>
<dbReference type="InterPro" id="IPR011335">
    <property type="entry name" value="Restrct_endonuc-II-like"/>
</dbReference>
<dbReference type="PROSITE" id="PS51217">
    <property type="entry name" value="UVRD_HELICASE_CTER"/>
    <property type="match status" value="1"/>
</dbReference>
<evidence type="ECO:0000256" key="4">
    <source>
        <dbReference type="ARBA" id="ARBA00022801"/>
    </source>
</evidence>
<dbReference type="Gene3D" id="1.10.486.10">
    <property type="entry name" value="PCRA, domain 4"/>
    <property type="match status" value="1"/>
</dbReference>
<keyword evidence="3" id="KW-0227">DNA damage</keyword>
<dbReference type="InterPro" id="IPR014016">
    <property type="entry name" value="UvrD-like_ATP-bd"/>
</dbReference>
<dbReference type="Pfam" id="PF13361">
    <property type="entry name" value="UvrD_C"/>
    <property type="match status" value="1"/>
</dbReference>
<keyword evidence="10" id="KW-0413">Isomerase</keyword>
<keyword evidence="6" id="KW-0269">Exonuclease</keyword>
<organism evidence="16">
    <name type="scientific">hydrothermal vent metagenome</name>
    <dbReference type="NCBI Taxonomy" id="652676"/>
    <lineage>
        <taxon>unclassified sequences</taxon>
        <taxon>metagenomes</taxon>
        <taxon>ecological metagenomes</taxon>
    </lineage>
</organism>
<evidence type="ECO:0000259" key="14">
    <source>
        <dbReference type="PROSITE" id="PS51198"/>
    </source>
</evidence>
<dbReference type="GO" id="GO:0004527">
    <property type="term" value="F:exonuclease activity"/>
    <property type="evidence" value="ECO:0007669"/>
    <property type="project" value="UniProtKB-KW"/>
</dbReference>
<evidence type="ECO:0000256" key="13">
    <source>
        <dbReference type="ARBA" id="ARBA00048988"/>
    </source>
</evidence>
<dbReference type="EMBL" id="UOFD01000077">
    <property type="protein sequence ID" value="VAW54373.1"/>
    <property type="molecule type" value="Genomic_DNA"/>
</dbReference>
<dbReference type="InterPro" id="IPR027417">
    <property type="entry name" value="P-loop_NTPase"/>
</dbReference>
<evidence type="ECO:0000256" key="2">
    <source>
        <dbReference type="ARBA" id="ARBA00022741"/>
    </source>
</evidence>
<accession>A0A3B0WPL1</accession>
<proteinExistence type="predicted"/>
<reference evidence="16" key="1">
    <citation type="submission" date="2018-06" db="EMBL/GenBank/DDBJ databases">
        <authorList>
            <person name="Zhirakovskaya E."/>
        </authorList>
    </citation>
    <scope>NUCLEOTIDE SEQUENCE</scope>
</reference>
<dbReference type="GO" id="GO:0043138">
    <property type="term" value="F:3'-5' DNA helicase activity"/>
    <property type="evidence" value="ECO:0007669"/>
    <property type="project" value="UniProtKB-EC"/>
</dbReference>
<dbReference type="SUPFAM" id="SSF52540">
    <property type="entry name" value="P-loop containing nucleoside triphosphate hydrolases"/>
    <property type="match status" value="1"/>
</dbReference>
<dbReference type="Gene3D" id="3.30.160.800">
    <property type="match status" value="1"/>
</dbReference>
<evidence type="ECO:0000256" key="9">
    <source>
        <dbReference type="ARBA" id="ARBA00023204"/>
    </source>
</evidence>
<sequence length="1189" mass="136066">MPPATNNSLTACNPKLNATVSASAGSGKTWLLITRIVRLLIDGAEPGNIIALTFTRKAAGEMQIRLNERLFEMATATEQELGELLQMIGCDSNTQNKTIAAGLYEKLMHSLYPVRIQTFHSFCQDILSRFPLEADIPPGFELLEDSSLLERQAWQMLFDEARTSKQLNKELDNIMQFCNGPDNTLTSLHSFLAHRSDWWAYTKHTKKPVDFACTELMQLLQIDTQFLSDESAPIKQFFNDSIKQKLIVFANLLREINNKTSDKHASNIDEALSTTDKNAQFSLIKSAFLKKDGEALVQGRKHSAATEKKLGTENTEKFLVLHAELAEKIQQVSEQLKRLLTLKINTAWYFSGSRYVEIYQQLKTEMRLLDFTDLEWKCYELLQHADNAHWVQYKIDQRIDHILIDEFQDTNPTQWHLLSPILEEIAANPEQRPRSVFLVGDEKQSIYSFRRANPALQAQASKWLTNRLDAKAAPLDFSRRSSNAIIHCVNQIFQQPDVQAIMPGFTTHGTHLKDLPGKVSLCDLFEEEEPLPEDNQVDENQIDKNAAIVFRNPLQQPREISNTTLRHKEADYIAQQILHLKNASELITDNNTIRPIEFGDILILMRNRTHIGIYEEALKQHGIPFIGNKKGGLLDNLEIQDLSCLLNTLITPYNNLAFAQVLKSPIFSASDDDLILLTMQTREKTREAHWYKCLLLLATENNEALSKPLQRAAKLLPRWQQLTEQLPVHDALDKIFSEGNIINRYIAANQPQNKTKVAANCQRFLELSLETDSGRYPSITRFLQRLNHLQNYSSNPPEEPLSQSDESRVRLMTIHGSKGLESPIVFLADCNSTASNKNAYASLVQWPANKTQPTNFQLQLSKDNTDEITQQLQQKKLGEQKREELNLLYVALTRSREQLYISGVGSNRGQESSWYKIISNGLDNITERETNIDNISCKVYKHLVYDYSMVKFSEIKQHEEQLHIDKQLLKRLLKPLKNPPTANYFIAPSWQADERTNDSKASNATASNNIYSRELAKWRGTMIHKIIEQLCNTAVYPATDKIVNNIQQQIKTNVLFINTGFIKYLDECMQEAVTTFNHSEFKSIFNPATKAKTYNEMPLMYQHSQRQQSQGVYGIIDRVIKSGNEITIVDYKSHPLNENGNKNKHAQDVALQFSQQMDYYRNGINKLWPEHTVKTGILFTHDKKIVWLG</sequence>
<name>A0A3B0WPL1_9ZZZZ</name>
<keyword evidence="8" id="KW-0238">DNA-binding</keyword>
<evidence type="ECO:0000256" key="12">
    <source>
        <dbReference type="ARBA" id="ARBA00034808"/>
    </source>
</evidence>
<evidence type="ECO:0000256" key="1">
    <source>
        <dbReference type="ARBA" id="ARBA00022722"/>
    </source>
</evidence>
<evidence type="ECO:0000256" key="11">
    <source>
        <dbReference type="ARBA" id="ARBA00034617"/>
    </source>
</evidence>
<feature type="domain" description="UvrD-like helicase ATP-binding" evidence="14">
    <location>
        <begin position="1"/>
        <end position="482"/>
    </location>
</feature>
<keyword evidence="9" id="KW-0234">DNA repair</keyword>
<gene>
    <name evidence="16" type="ORF">MNBD_GAMMA06-818</name>
</gene>
<keyword evidence="4" id="KW-0378">Hydrolase</keyword>
<dbReference type="Gene3D" id="3.90.320.10">
    <property type="match status" value="1"/>
</dbReference>
<dbReference type="InterPro" id="IPR011604">
    <property type="entry name" value="PDDEXK-like_dom_sf"/>
</dbReference>
<dbReference type="InterPro" id="IPR000212">
    <property type="entry name" value="DNA_helicase_UvrD/REP"/>
</dbReference>
<protein>
    <recommendedName>
        <fullName evidence="12">DNA 3'-5' helicase</fullName>
        <ecNumber evidence="12">5.6.2.4</ecNumber>
    </recommendedName>
</protein>
<dbReference type="EC" id="5.6.2.4" evidence="12"/>
<keyword evidence="5" id="KW-0347">Helicase</keyword>
<dbReference type="GO" id="GO:0005829">
    <property type="term" value="C:cytosol"/>
    <property type="evidence" value="ECO:0007669"/>
    <property type="project" value="TreeGrafter"/>
</dbReference>
<dbReference type="InterPro" id="IPR038726">
    <property type="entry name" value="PDDEXK_AddAB-type"/>
</dbReference>
<dbReference type="InterPro" id="IPR014017">
    <property type="entry name" value="DNA_helicase_UvrD-like_C"/>
</dbReference>
<comment type="catalytic activity">
    <reaction evidence="11">
        <text>Couples ATP hydrolysis with the unwinding of duplex DNA by translocating in the 3'-5' direction.</text>
        <dbReference type="EC" id="5.6.2.4"/>
    </reaction>
</comment>
<evidence type="ECO:0000256" key="6">
    <source>
        <dbReference type="ARBA" id="ARBA00022839"/>
    </source>
</evidence>
<dbReference type="AlphaFoldDB" id="A0A3B0WPL1"/>
<keyword evidence="2" id="KW-0547">Nucleotide-binding</keyword>
<evidence type="ECO:0000256" key="5">
    <source>
        <dbReference type="ARBA" id="ARBA00022806"/>
    </source>
</evidence>
<evidence type="ECO:0000256" key="8">
    <source>
        <dbReference type="ARBA" id="ARBA00023125"/>
    </source>
</evidence>
<dbReference type="PANTHER" id="PTHR11070">
    <property type="entry name" value="UVRD / RECB / PCRA DNA HELICASE FAMILY MEMBER"/>
    <property type="match status" value="1"/>
</dbReference>
<evidence type="ECO:0000256" key="3">
    <source>
        <dbReference type="ARBA" id="ARBA00022763"/>
    </source>
</evidence>
<evidence type="ECO:0000256" key="7">
    <source>
        <dbReference type="ARBA" id="ARBA00022840"/>
    </source>
</evidence>
<feature type="domain" description="UvrD-like helicase C-terminal" evidence="15">
    <location>
        <begin position="528"/>
        <end position="819"/>
    </location>
</feature>
<dbReference type="Pfam" id="PF00580">
    <property type="entry name" value="UvrD-helicase"/>
    <property type="match status" value="1"/>
</dbReference>
<evidence type="ECO:0000259" key="15">
    <source>
        <dbReference type="PROSITE" id="PS51217"/>
    </source>
</evidence>
<dbReference type="PANTHER" id="PTHR11070:SF2">
    <property type="entry name" value="ATP-DEPENDENT DNA HELICASE SRS2"/>
    <property type="match status" value="1"/>
</dbReference>
<dbReference type="GO" id="GO:0003677">
    <property type="term" value="F:DNA binding"/>
    <property type="evidence" value="ECO:0007669"/>
    <property type="project" value="UniProtKB-KW"/>
</dbReference>
<evidence type="ECO:0000313" key="16">
    <source>
        <dbReference type="EMBL" id="VAW54373.1"/>
    </source>
</evidence>
<dbReference type="SUPFAM" id="SSF52980">
    <property type="entry name" value="Restriction endonuclease-like"/>
    <property type="match status" value="1"/>
</dbReference>
<evidence type="ECO:0000256" key="10">
    <source>
        <dbReference type="ARBA" id="ARBA00023235"/>
    </source>
</evidence>
<dbReference type="Gene3D" id="3.40.50.300">
    <property type="entry name" value="P-loop containing nucleotide triphosphate hydrolases"/>
    <property type="match status" value="3"/>
</dbReference>
<comment type="catalytic activity">
    <reaction evidence="13">
        <text>ATP + H2O = ADP + phosphate + H(+)</text>
        <dbReference type="Rhea" id="RHEA:13065"/>
        <dbReference type="ChEBI" id="CHEBI:15377"/>
        <dbReference type="ChEBI" id="CHEBI:15378"/>
        <dbReference type="ChEBI" id="CHEBI:30616"/>
        <dbReference type="ChEBI" id="CHEBI:43474"/>
        <dbReference type="ChEBI" id="CHEBI:456216"/>
        <dbReference type="EC" id="5.6.2.4"/>
    </reaction>
</comment>